<dbReference type="Proteomes" id="UP000765509">
    <property type="component" value="Unassembled WGS sequence"/>
</dbReference>
<comment type="caution">
    <text evidence="2">The sequence shown here is derived from an EMBL/GenBank/DDBJ whole genome shotgun (WGS) entry which is preliminary data.</text>
</comment>
<evidence type="ECO:0000256" key="1">
    <source>
        <dbReference type="SAM" id="MobiDB-lite"/>
    </source>
</evidence>
<dbReference type="AlphaFoldDB" id="A0A9Q3JGF5"/>
<keyword evidence="3" id="KW-1185">Reference proteome</keyword>
<protein>
    <submittedName>
        <fullName evidence="2">Uncharacterized protein</fullName>
    </submittedName>
</protein>
<proteinExistence type="predicted"/>
<feature type="compositionally biased region" description="Polar residues" evidence="1">
    <location>
        <begin position="49"/>
        <end position="58"/>
    </location>
</feature>
<organism evidence="2 3">
    <name type="scientific">Austropuccinia psidii MF-1</name>
    <dbReference type="NCBI Taxonomy" id="1389203"/>
    <lineage>
        <taxon>Eukaryota</taxon>
        <taxon>Fungi</taxon>
        <taxon>Dikarya</taxon>
        <taxon>Basidiomycota</taxon>
        <taxon>Pucciniomycotina</taxon>
        <taxon>Pucciniomycetes</taxon>
        <taxon>Pucciniales</taxon>
        <taxon>Sphaerophragmiaceae</taxon>
        <taxon>Austropuccinia</taxon>
    </lineage>
</organism>
<dbReference type="EMBL" id="AVOT02073242">
    <property type="protein sequence ID" value="MBW0562815.1"/>
    <property type="molecule type" value="Genomic_DNA"/>
</dbReference>
<accession>A0A9Q3JGF5</accession>
<feature type="region of interest" description="Disordered" evidence="1">
    <location>
        <begin position="45"/>
        <end position="65"/>
    </location>
</feature>
<sequence>MDYSIPVGTPGTKKKYQKIVEDYLHKLLKELFVIENKIEQQKINKEDINMNSASSSKIPHNPDESKEEIINEETMQGKEYISDVEILHQRMLEMQQELIELLKKEGKRKESSFTTENSCNNHA</sequence>
<gene>
    <name evidence="2" type="ORF">O181_102530</name>
</gene>
<evidence type="ECO:0000313" key="2">
    <source>
        <dbReference type="EMBL" id="MBW0562815.1"/>
    </source>
</evidence>
<evidence type="ECO:0000313" key="3">
    <source>
        <dbReference type="Proteomes" id="UP000765509"/>
    </source>
</evidence>
<reference evidence="2" key="1">
    <citation type="submission" date="2021-03" db="EMBL/GenBank/DDBJ databases">
        <title>Draft genome sequence of rust myrtle Austropuccinia psidii MF-1, a brazilian biotype.</title>
        <authorList>
            <person name="Quecine M.C."/>
            <person name="Pachon D.M.R."/>
            <person name="Bonatelli M.L."/>
            <person name="Correr F.H."/>
            <person name="Franceschini L.M."/>
            <person name="Leite T.F."/>
            <person name="Margarido G.R.A."/>
            <person name="Almeida C.A."/>
            <person name="Ferrarezi J.A."/>
            <person name="Labate C.A."/>
        </authorList>
    </citation>
    <scope>NUCLEOTIDE SEQUENCE</scope>
    <source>
        <strain evidence="2">MF-1</strain>
    </source>
</reference>
<name>A0A9Q3JGF5_9BASI</name>